<dbReference type="Proteomes" id="UP000034739">
    <property type="component" value="Unassembled WGS sequence"/>
</dbReference>
<evidence type="ECO:0000313" key="2">
    <source>
        <dbReference type="Proteomes" id="UP000034739"/>
    </source>
</evidence>
<organism evidence="1 2">
    <name type="scientific">Candidatus Gottesmanbacteria bacterium GW2011_GWA2_47_9</name>
    <dbReference type="NCBI Taxonomy" id="1618445"/>
    <lineage>
        <taxon>Bacteria</taxon>
        <taxon>Candidatus Gottesmaniibacteriota</taxon>
    </lineage>
</organism>
<protein>
    <recommendedName>
        <fullName evidence="3">Glycosyltransferase</fullName>
    </recommendedName>
</protein>
<sequence>MKNLLIYISKTGSFHSNQADVAGDASKLVKVQIENSLALGWKPEDILIYTNFVCTYGPITATILKDVKFFDRKPQASKINAIVKLFDMRLIKKGELYWFHDLDAFQLEPIRESEIHLKTDEIAVTKYGGIKFLGVDRLSTGTIFFKSGAGDIFRAMQEIYYKNNIDEEEALGILVKDNPKIKNRVKQINPTYNFIGYHLRSMYAEATKPLKVAHFHPGGGLRRAGVENSLRFFKGENKLGVPLITSQLIKLLRYHRIG</sequence>
<evidence type="ECO:0008006" key="3">
    <source>
        <dbReference type="Google" id="ProtNLM"/>
    </source>
</evidence>
<comment type="caution">
    <text evidence="1">The sequence shown here is derived from an EMBL/GenBank/DDBJ whole genome shotgun (WGS) entry which is preliminary data.</text>
</comment>
<dbReference type="AlphaFoldDB" id="A0A0G1U1Z9"/>
<dbReference type="EMBL" id="LCOY01000013">
    <property type="protein sequence ID" value="KKU88112.1"/>
    <property type="molecule type" value="Genomic_DNA"/>
</dbReference>
<accession>A0A0G1U1Z9</accession>
<evidence type="ECO:0000313" key="1">
    <source>
        <dbReference type="EMBL" id="KKU88112.1"/>
    </source>
</evidence>
<proteinExistence type="predicted"/>
<gene>
    <name evidence="1" type="ORF">UY16_C0013G0022</name>
</gene>
<name>A0A0G1U1Z9_9BACT</name>
<reference evidence="1 2" key="1">
    <citation type="journal article" date="2015" name="Nature">
        <title>rRNA introns, odd ribosomes, and small enigmatic genomes across a large radiation of phyla.</title>
        <authorList>
            <person name="Brown C.T."/>
            <person name="Hug L.A."/>
            <person name="Thomas B.C."/>
            <person name="Sharon I."/>
            <person name="Castelle C.J."/>
            <person name="Singh A."/>
            <person name="Wilkins M.J."/>
            <person name="Williams K.H."/>
            <person name="Banfield J.F."/>
        </authorList>
    </citation>
    <scope>NUCLEOTIDE SEQUENCE [LARGE SCALE GENOMIC DNA]</scope>
</reference>